<dbReference type="GO" id="GO:0009279">
    <property type="term" value="C:cell outer membrane"/>
    <property type="evidence" value="ECO:0007669"/>
    <property type="project" value="UniProtKB-SubCell"/>
</dbReference>
<comment type="subcellular location">
    <subcellularLocation>
        <location evidence="1">Cell outer membrane</location>
        <topology evidence="1">Multi-pass membrane protein</topology>
    </subcellularLocation>
</comment>
<reference evidence="8" key="1">
    <citation type="submission" date="2023-07" db="EMBL/GenBank/DDBJ databases">
        <title>Genomic Encyclopedia of Type Strains, Phase IV (KMG-IV): sequencing the most valuable type-strain genomes for metagenomic binning, comparative biology and taxonomic classification.</title>
        <authorList>
            <person name="Goeker M."/>
        </authorList>
    </citation>
    <scope>NUCLEOTIDE SEQUENCE</scope>
    <source>
        <strain evidence="8">DSM 26174</strain>
    </source>
</reference>
<evidence type="ECO:0000313" key="9">
    <source>
        <dbReference type="Proteomes" id="UP001185092"/>
    </source>
</evidence>
<evidence type="ECO:0000256" key="7">
    <source>
        <dbReference type="ARBA" id="ARBA00023237"/>
    </source>
</evidence>
<dbReference type="SUPFAM" id="SSF56935">
    <property type="entry name" value="Porins"/>
    <property type="match status" value="1"/>
</dbReference>
<sequence length="416" mass="45560">MNKKFTVALLLAMCVTTYDLFAAGYQVLLQGNRQLAMGNMGVGIKPDAASVFWNPGAIGFLQQNSVMLGGNILNSKIQYVDSQNPNSAYKAETDNPLGFVPHLYGVWGPKNSNFKFGLGVYAPFGSSVKWEDNWKYSDLTQEITLQAIYIQPTVSYKINDKLSVGGGFIFTIGSLDLQRTANQISPDASVTLKGDAELSVGYNLGVMYRPLEELRIGLSYRSEVDVKVENGDVETSGFPPYVPFPGKFDGALPLPSTLSLGVSYDVIDKLTIGAEVSLVGWSAYKELDITLKTDSSTISQKAPRNYKDAWIYKFGAEYRLKDWIALRGGIYYDSSPVRAGYMSAETPDVNRLNATAGVGIKATENFIIDVAVMWINGFERTQTLEEVESAGTYGEVPIGTFDQRGFTGGITLSYNF</sequence>
<evidence type="ECO:0000256" key="5">
    <source>
        <dbReference type="ARBA" id="ARBA00022729"/>
    </source>
</evidence>
<comment type="caution">
    <text evidence="8">The sequence shown here is derived from an EMBL/GenBank/DDBJ whole genome shotgun (WGS) entry which is preliminary data.</text>
</comment>
<organism evidence="8 9">
    <name type="scientific">Aureibacter tunicatorum</name>
    <dbReference type="NCBI Taxonomy" id="866807"/>
    <lineage>
        <taxon>Bacteria</taxon>
        <taxon>Pseudomonadati</taxon>
        <taxon>Bacteroidota</taxon>
        <taxon>Cytophagia</taxon>
        <taxon>Cytophagales</taxon>
        <taxon>Persicobacteraceae</taxon>
        <taxon>Aureibacter</taxon>
    </lineage>
</organism>
<dbReference type="PANTHER" id="PTHR35093">
    <property type="entry name" value="OUTER MEMBRANE PROTEIN NMB0088-RELATED"/>
    <property type="match status" value="1"/>
</dbReference>
<accession>A0AAE3XKM3</accession>
<evidence type="ECO:0000256" key="6">
    <source>
        <dbReference type="ARBA" id="ARBA00023136"/>
    </source>
</evidence>
<keyword evidence="5" id="KW-0732">Signal</keyword>
<keyword evidence="9" id="KW-1185">Reference proteome</keyword>
<evidence type="ECO:0000256" key="4">
    <source>
        <dbReference type="ARBA" id="ARBA00022692"/>
    </source>
</evidence>
<keyword evidence="6" id="KW-0472">Membrane</keyword>
<dbReference type="Proteomes" id="UP001185092">
    <property type="component" value="Unassembled WGS sequence"/>
</dbReference>
<evidence type="ECO:0000256" key="2">
    <source>
        <dbReference type="ARBA" id="ARBA00008163"/>
    </source>
</evidence>
<comment type="similarity">
    <text evidence="2">Belongs to the OmpP1/FadL family.</text>
</comment>
<evidence type="ECO:0000256" key="1">
    <source>
        <dbReference type="ARBA" id="ARBA00004571"/>
    </source>
</evidence>
<dbReference type="Pfam" id="PF03349">
    <property type="entry name" value="Toluene_X"/>
    <property type="match status" value="1"/>
</dbReference>
<dbReference type="EMBL" id="JAVDQD010000001">
    <property type="protein sequence ID" value="MDR6238162.1"/>
    <property type="molecule type" value="Genomic_DNA"/>
</dbReference>
<dbReference type="GO" id="GO:0015483">
    <property type="term" value="F:long-chain fatty acid transporting porin activity"/>
    <property type="evidence" value="ECO:0007669"/>
    <property type="project" value="TreeGrafter"/>
</dbReference>
<proteinExistence type="inferred from homology"/>
<dbReference type="AlphaFoldDB" id="A0AAE3XKM3"/>
<gene>
    <name evidence="8" type="ORF">HNQ88_001138</name>
</gene>
<name>A0AAE3XKM3_9BACT</name>
<keyword evidence="4" id="KW-0812">Transmembrane</keyword>
<dbReference type="InterPro" id="IPR005017">
    <property type="entry name" value="OMPP1/FadL/TodX"/>
</dbReference>
<dbReference type="Gene3D" id="2.40.160.60">
    <property type="entry name" value="Outer membrane protein transport protein (OMPP1/FadL/TodX)"/>
    <property type="match status" value="1"/>
</dbReference>
<evidence type="ECO:0000313" key="8">
    <source>
        <dbReference type="EMBL" id="MDR6238162.1"/>
    </source>
</evidence>
<dbReference type="RefSeq" id="WP_309937627.1">
    <property type="nucleotide sequence ID" value="NZ_AP025305.1"/>
</dbReference>
<dbReference type="PANTHER" id="PTHR35093:SF8">
    <property type="entry name" value="OUTER MEMBRANE PROTEIN NMB0088-RELATED"/>
    <property type="match status" value="1"/>
</dbReference>
<keyword evidence="7" id="KW-0998">Cell outer membrane</keyword>
<evidence type="ECO:0000256" key="3">
    <source>
        <dbReference type="ARBA" id="ARBA00022452"/>
    </source>
</evidence>
<protein>
    <submittedName>
        <fullName evidence="8">Long-chain fatty acid transport protein</fullName>
    </submittedName>
</protein>
<keyword evidence="3" id="KW-1134">Transmembrane beta strand</keyword>